<evidence type="ECO:0000313" key="16">
    <source>
        <dbReference type="Proteomes" id="UP000186808"/>
    </source>
</evidence>
<dbReference type="UniPathway" id="UPA00193"/>
<comment type="subcellular location">
    <subcellularLocation>
        <location evidence="3 11">Cytoplasm</location>
    </subcellularLocation>
</comment>
<dbReference type="InterPro" id="IPR015424">
    <property type="entry name" value="PyrdxlP-dep_Trfase"/>
</dbReference>
<evidence type="ECO:0000256" key="8">
    <source>
        <dbReference type="ARBA" id="ARBA00022605"/>
    </source>
</evidence>
<evidence type="ECO:0000256" key="10">
    <source>
        <dbReference type="ARBA" id="ARBA00022898"/>
    </source>
</evidence>
<feature type="binding site" evidence="11">
    <location>
        <begin position="125"/>
        <end position="127"/>
    </location>
    <ligand>
        <name>(6S)-5,6,7,8-tetrahydrofolate</name>
        <dbReference type="ChEBI" id="CHEBI:57453"/>
    </ligand>
</feature>
<accession>A0A377GHU9</accession>
<dbReference type="OrthoDB" id="9803846at2"/>
<dbReference type="RefSeq" id="WP_058468407.1">
    <property type="nucleotide sequence ID" value="NZ_CAAAIX010000013.1"/>
</dbReference>
<dbReference type="EC" id="2.1.2.1" evidence="11"/>
<dbReference type="NCBIfam" id="NF000586">
    <property type="entry name" value="PRK00011.1"/>
    <property type="match status" value="1"/>
</dbReference>
<dbReference type="InterPro" id="IPR049943">
    <property type="entry name" value="Ser_HO-MeTrfase-like"/>
</dbReference>
<evidence type="ECO:0000256" key="9">
    <source>
        <dbReference type="ARBA" id="ARBA00022679"/>
    </source>
</evidence>
<evidence type="ECO:0000313" key="15">
    <source>
        <dbReference type="EMBL" id="STO24125.1"/>
    </source>
</evidence>
<proteinExistence type="inferred from homology"/>
<name>A0A377GHU9_9GAMM</name>
<comment type="pathway">
    <text evidence="11">One-carbon metabolism; tetrahydrofolate interconversion.</text>
</comment>
<evidence type="ECO:0000256" key="3">
    <source>
        <dbReference type="ARBA" id="ARBA00004496"/>
    </source>
</evidence>
<dbReference type="InterPro" id="IPR039429">
    <property type="entry name" value="SHMT-like_dom"/>
</dbReference>
<reference evidence="14 16" key="1">
    <citation type="submission" date="2017-01" db="EMBL/GenBank/DDBJ databases">
        <authorList>
            <person name="Varghese N."/>
            <person name="Submissions S."/>
        </authorList>
    </citation>
    <scope>NUCLEOTIDE SEQUENCE [LARGE SCALE GENOMIC DNA]</scope>
    <source>
        <strain evidence="14 16">ATCC 33342</strain>
    </source>
</reference>
<dbReference type="UniPathway" id="UPA00288">
    <property type="reaction ID" value="UER01023"/>
</dbReference>
<feature type="domain" description="Serine hydroxymethyltransferase-like" evidence="13">
    <location>
        <begin position="9"/>
        <end position="386"/>
    </location>
</feature>
<evidence type="ECO:0000313" key="17">
    <source>
        <dbReference type="Proteomes" id="UP000254374"/>
    </source>
</evidence>
<comment type="similarity">
    <text evidence="4 11">Belongs to the SHMT family.</text>
</comment>
<evidence type="ECO:0000259" key="13">
    <source>
        <dbReference type="Pfam" id="PF00464"/>
    </source>
</evidence>
<feature type="binding site" evidence="11">
    <location>
        <position position="246"/>
    </location>
    <ligand>
        <name>(6S)-5,6,7,8-tetrahydrofolate</name>
        <dbReference type="ChEBI" id="CHEBI:57453"/>
    </ligand>
</feature>
<reference evidence="15 17" key="2">
    <citation type="submission" date="2018-06" db="EMBL/GenBank/DDBJ databases">
        <authorList>
            <consortium name="Pathogen Informatics"/>
            <person name="Doyle S."/>
        </authorList>
    </citation>
    <scope>NUCLEOTIDE SEQUENCE [LARGE SCALE GENOMIC DNA]</scope>
    <source>
        <strain evidence="15 17">NCTC11401</strain>
    </source>
</reference>
<evidence type="ECO:0000313" key="14">
    <source>
        <dbReference type="EMBL" id="SIR52001.1"/>
    </source>
</evidence>
<comment type="function">
    <text evidence="11">Catalyzes the reversible interconversion of serine and glycine with tetrahydrofolate (THF) serving as the one-carbon carrier. This reaction serves as the major source of one-carbon groups required for the biosynthesis of purines, thymidylate, methionine, and other important biomolecules. Also exhibits THF-independent aldolase activity toward beta-hydroxyamino acids, producing glycine and aldehydes, via a retro-aldol mechanism.</text>
</comment>
<keyword evidence="8 11" id="KW-0028">Amino-acid biosynthesis</keyword>
<dbReference type="GO" id="GO:0008168">
    <property type="term" value="F:methyltransferase activity"/>
    <property type="evidence" value="ECO:0007669"/>
    <property type="project" value="UniProtKB-KW"/>
</dbReference>
<dbReference type="InterPro" id="IPR015422">
    <property type="entry name" value="PyrdxlP-dep_Trfase_small"/>
</dbReference>
<gene>
    <name evidence="15" type="primary">glyA2</name>
    <name evidence="11" type="synonym">glyA</name>
    <name evidence="15" type="ORF">NCTC11401_00931</name>
    <name evidence="14" type="ORF">SAMN05421777_11449</name>
</gene>
<dbReference type="PROSITE" id="PS00096">
    <property type="entry name" value="SHMT"/>
    <property type="match status" value="1"/>
</dbReference>
<dbReference type="PANTHER" id="PTHR11680:SF50">
    <property type="entry name" value="SERINE HYDROXYMETHYLTRANSFERASE"/>
    <property type="match status" value="1"/>
</dbReference>
<comment type="pathway">
    <text evidence="11">Amino-acid biosynthesis; glycine biosynthesis; glycine from L-serine: step 1/1.</text>
</comment>
<keyword evidence="16" id="KW-1185">Reference proteome</keyword>
<keyword evidence="9 11" id="KW-0808">Transferase</keyword>
<evidence type="ECO:0000256" key="12">
    <source>
        <dbReference type="PIRSR" id="PIRSR000412-50"/>
    </source>
</evidence>
<dbReference type="GO" id="GO:0030170">
    <property type="term" value="F:pyridoxal phosphate binding"/>
    <property type="evidence" value="ECO:0007669"/>
    <property type="project" value="UniProtKB-UniRule"/>
</dbReference>
<comment type="subunit">
    <text evidence="5 11">Homodimer.</text>
</comment>
<dbReference type="EMBL" id="UGGV01000001">
    <property type="protein sequence ID" value="STO24125.1"/>
    <property type="molecule type" value="Genomic_DNA"/>
</dbReference>
<dbReference type="AlphaFoldDB" id="A0A377GHU9"/>
<dbReference type="InterPro" id="IPR001085">
    <property type="entry name" value="Ser_HO-MeTrfase"/>
</dbReference>
<comment type="catalytic activity">
    <reaction evidence="1 11">
        <text>(6R)-5,10-methylene-5,6,7,8-tetrahydrofolate + glycine + H2O = (6S)-5,6,7,8-tetrahydrofolate + L-serine</text>
        <dbReference type="Rhea" id="RHEA:15481"/>
        <dbReference type="ChEBI" id="CHEBI:15377"/>
        <dbReference type="ChEBI" id="CHEBI:15636"/>
        <dbReference type="ChEBI" id="CHEBI:33384"/>
        <dbReference type="ChEBI" id="CHEBI:57305"/>
        <dbReference type="ChEBI" id="CHEBI:57453"/>
        <dbReference type="EC" id="2.1.2.1"/>
    </reaction>
</comment>
<keyword evidence="6 11" id="KW-0963">Cytoplasm</keyword>
<keyword evidence="10 11" id="KW-0663">Pyridoxal phosphate</keyword>
<protein>
    <recommendedName>
        <fullName evidence="11">Serine hydroxymethyltransferase</fullName>
        <shortName evidence="11">SHMT</shortName>
        <shortName evidence="11">Serine methylase</shortName>
        <ecNumber evidence="11">2.1.2.1</ecNumber>
    </recommendedName>
</protein>
<dbReference type="HAMAP" id="MF_00051">
    <property type="entry name" value="SHMT"/>
    <property type="match status" value="1"/>
</dbReference>
<keyword evidence="7 11" id="KW-0554">One-carbon metabolism</keyword>
<dbReference type="GO" id="GO:0035999">
    <property type="term" value="P:tetrahydrofolate interconversion"/>
    <property type="evidence" value="ECO:0007669"/>
    <property type="project" value="UniProtKB-UniRule"/>
</dbReference>
<dbReference type="PANTHER" id="PTHR11680">
    <property type="entry name" value="SERINE HYDROXYMETHYLTRANSFERASE"/>
    <property type="match status" value="1"/>
</dbReference>
<sequence>MFDRSYTIENFDDELFQAIVDEQRRQEEHVELIASENYVSPRVLQAQGSVLTNKYAEGYPGKRYYGGCEYVDVAEELAIARAKKLFSADYVNVQPHSGSQANAAVMMALLAPGDVVLGMSLPHGGHLTHGSKVNFSGKLYNAIPYGVDANTGLIDYDLLERLAQEHKPKLIIAGFSAYSRVLDWPRFRAIADKVGAYLMADIAHVAGLIAVGLYPSPVPYADVVTTTTHKTLRGPRGGMILCRANEEIEKKLNSSVFPGNQGGPLMHVIAAKAVSFAEALLPEFKTYQQQVLVNAKTMASVLMSRGYKIVSGGTDNHLLLVDLIDKNITGKDADSALDKANITVNKNTVPNDPRSPFVTSGLRLGTPAVTTRGFKEREITLLSNWIADILDDINNEATIAKVKEQVLLLCREFPVYG</sequence>
<evidence type="ECO:0000256" key="2">
    <source>
        <dbReference type="ARBA" id="ARBA00001933"/>
    </source>
</evidence>
<feature type="site" description="Plays an important role in substrate specificity" evidence="11">
    <location>
        <position position="229"/>
    </location>
</feature>
<evidence type="ECO:0000256" key="4">
    <source>
        <dbReference type="ARBA" id="ARBA00006376"/>
    </source>
</evidence>
<dbReference type="STRING" id="464.Lgor_1925"/>
<dbReference type="GO" id="GO:0005829">
    <property type="term" value="C:cytosol"/>
    <property type="evidence" value="ECO:0007669"/>
    <property type="project" value="TreeGrafter"/>
</dbReference>
<dbReference type="InterPro" id="IPR015421">
    <property type="entry name" value="PyrdxlP-dep_Trfase_major"/>
</dbReference>
<dbReference type="GO" id="GO:0004372">
    <property type="term" value="F:glycine hydroxymethyltransferase activity"/>
    <property type="evidence" value="ECO:0007669"/>
    <property type="project" value="UniProtKB-UniRule"/>
</dbReference>
<evidence type="ECO:0000256" key="5">
    <source>
        <dbReference type="ARBA" id="ARBA00011738"/>
    </source>
</evidence>
<feature type="binding site" evidence="11">
    <location>
        <position position="121"/>
    </location>
    <ligand>
        <name>(6S)-5,6,7,8-tetrahydrofolate</name>
        <dbReference type="ChEBI" id="CHEBI:57453"/>
    </ligand>
</feature>
<dbReference type="Gene3D" id="3.40.640.10">
    <property type="entry name" value="Type I PLP-dependent aspartate aminotransferase-like (Major domain)"/>
    <property type="match status" value="1"/>
</dbReference>
<feature type="modified residue" description="N6-(pyridoxal phosphate)lysine" evidence="11 12">
    <location>
        <position position="230"/>
    </location>
</feature>
<dbReference type="Gene3D" id="3.90.1150.10">
    <property type="entry name" value="Aspartate Aminotransferase, domain 1"/>
    <property type="match status" value="1"/>
</dbReference>
<dbReference type="EMBL" id="FTNL01000014">
    <property type="protein sequence ID" value="SIR52001.1"/>
    <property type="molecule type" value="Genomic_DNA"/>
</dbReference>
<dbReference type="FunFam" id="3.40.640.10:FF:000001">
    <property type="entry name" value="Serine hydroxymethyltransferase"/>
    <property type="match status" value="1"/>
</dbReference>
<evidence type="ECO:0000256" key="7">
    <source>
        <dbReference type="ARBA" id="ARBA00022563"/>
    </source>
</evidence>
<feature type="binding site" evidence="11">
    <location>
        <begin position="355"/>
        <end position="357"/>
    </location>
    <ligand>
        <name>(6S)-5,6,7,8-tetrahydrofolate</name>
        <dbReference type="ChEBI" id="CHEBI:57453"/>
    </ligand>
</feature>
<dbReference type="GO" id="GO:0032259">
    <property type="term" value="P:methylation"/>
    <property type="evidence" value="ECO:0007669"/>
    <property type="project" value="UniProtKB-KW"/>
</dbReference>
<dbReference type="Proteomes" id="UP000186808">
    <property type="component" value="Unassembled WGS sequence"/>
</dbReference>
<dbReference type="FunFam" id="3.90.1150.10:FF:000003">
    <property type="entry name" value="Serine hydroxymethyltransferase"/>
    <property type="match status" value="1"/>
</dbReference>
<dbReference type="InterPro" id="IPR019798">
    <property type="entry name" value="Ser_HO-MeTrfase_PLP_BS"/>
</dbReference>
<evidence type="ECO:0000256" key="6">
    <source>
        <dbReference type="ARBA" id="ARBA00022490"/>
    </source>
</evidence>
<organism evidence="15 17">
    <name type="scientific">Fluoribacter gormanii</name>
    <dbReference type="NCBI Taxonomy" id="464"/>
    <lineage>
        <taxon>Bacteria</taxon>
        <taxon>Pseudomonadati</taxon>
        <taxon>Pseudomonadota</taxon>
        <taxon>Gammaproteobacteria</taxon>
        <taxon>Legionellales</taxon>
        <taxon>Legionellaceae</taxon>
        <taxon>Fluoribacter</taxon>
    </lineage>
</organism>
<comment type="cofactor">
    <cofactor evidence="2 11 12">
        <name>pyridoxal 5'-phosphate</name>
        <dbReference type="ChEBI" id="CHEBI:597326"/>
    </cofactor>
</comment>
<dbReference type="Pfam" id="PF00464">
    <property type="entry name" value="SHMT"/>
    <property type="match status" value="1"/>
</dbReference>
<evidence type="ECO:0000256" key="11">
    <source>
        <dbReference type="HAMAP-Rule" id="MF_00051"/>
    </source>
</evidence>
<dbReference type="GO" id="GO:0019264">
    <property type="term" value="P:glycine biosynthetic process from serine"/>
    <property type="evidence" value="ECO:0007669"/>
    <property type="project" value="UniProtKB-UniRule"/>
</dbReference>
<keyword evidence="15" id="KW-0489">Methyltransferase</keyword>
<dbReference type="Proteomes" id="UP000254374">
    <property type="component" value="Unassembled WGS sequence"/>
</dbReference>
<evidence type="ECO:0000256" key="1">
    <source>
        <dbReference type="ARBA" id="ARBA00001528"/>
    </source>
</evidence>
<dbReference type="SUPFAM" id="SSF53383">
    <property type="entry name" value="PLP-dependent transferases"/>
    <property type="match status" value="1"/>
</dbReference>
<dbReference type="PIRSF" id="PIRSF000412">
    <property type="entry name" value="SHMT"/>
    <property type="match status" value="1"/>
</dbReference>
<dbReference type="CDD" id="cd00378">
    <property type="entry name" value="SHMT"/>
    <property type="match status" value="1"/>
</dbReference>